<dbReference type="FunFam" id="3.40.50.720:FF:000363">
    <property type="entry name" value="D-isomer specific 2-hydroxyacid dehydrogenase"/>
    <property type="match status" value="1"/>
</dbReference>
<dbReference type="PANTHER" id="PTHR43333">
    <property type="entry name" value="2-HACID_DH_C DOMAIN-CONTAINING PROTEIN"/>
    <property type="match status" value="1"/>
</dbReference>
<dbReference type="PANTHER" id="PTHR43333:SF1">
    <property type="entry name" value="D-ISOMER SPECIFIC 2-HYDROXYACID DEHYDROGENASE NAD-BINDING DOMAIN-CONTAINING PROTEIN"/>
    <property type="match status" value="1"/>
</dbReference>
<dbReference type="SUPFAM" id="SSF51735">
    <property type="entry name" value="NAD(P)-binding Rossmann-fold domains"/>
    <property type="match status" value="1"/>
</dbReference>
<dbReference type="Pfam" id="PF02826">
    <property type="entry name" value="2-Hacid_dh_C"/>
    <property type="match status" value="1"/>
</dbReference>
<organism evidence="4 5">
    <name type="scientific">Saitozyma podzolica</name>
    <dbReference type="NCBI Taxonomy" id="1890683"/>
    <lineage>
        <taxon>Eukaryota</taxon>
        <taxon>Fungi</taxon>
        <taxon>Dikarya</taxon>
        <taxon>Basidiomycota</taxon>
        <taxon>Agaricomycotina</taxon>
        <taxon>Tremellomycetes</taxon>
        <taxon>Tremellales</taxon>
        <taxon>Trimorphomycetaceae</taxon>
        <taxon>Saitozyma</taxon>
    </lineage>
</organism>
<dbReference type="AlphaFoldDB" id="A0A427YX69"/>
<dbReference type="STRING" id="1890683.A0A427YX69"/>
<sequence length="357" mass="38640">MSPPKLSTLTVTLEVSPGALSKLKSAFSKVNYHPDGNVPASALSESEVWFSKWSGIPDGVKVEDVPELKIVQLTSAGANAALKNPLFKDPRALKQISICSASGIHVLSIPQYILAQVINLYMNMHTSIYLCRSRKSWPAKSELSWDPIESGSNAGFLSLRGKTAGLLGYGHIGRETARLLKAFNVDVIVANSNGERREDDGYILPGTGDKDGSIPSAYYSTNDKASFDEFLSRSDILIASLPSTPQTHYMLDTEHLKKLPKGSVFVNVGRGDLIRSEDLITALDDHALLGAALDVTDPEPLPKDHPLFSHPRVIITPHVSGDFVGYFDAAADLLVANVENVRKGGKAYNVVDPKKGY</sequence>
<keyword evidence="1" id="KW-0560">Oxidoreductase</keyword>
<reference evidence="4 5" key="1">
    <citation type="submission" date="2018-11" db="EMBL/GenBank/DDBJ databases">
        <title>Genome sequence of Saitozyma podzolica DSM 27192.</title>
        <authorList>
            <person name="Aliyu H."/>
            <person name="Gorte O."/>
            <person name="Ochsenreither K."/>
        </authorList>
    </citation>
    <scope>NUCLEOTIDE SEQUENCE [LARGE SCALE GENOMIC DNA]</scope>
    <source>
        <strain evidence="4 5">DSM 27192</strain>
    </source>
</reference>
<protein>
    <recommendedName>
        <fullName evidence="3">D-isomer specific 2-hydroxyacid dehydrogenase NAD-binding domain-containing protein</fullName>
    </recommendedName>
</protein>
<proteinExistence type="predicted"/>
<evidence type="ECO:0000313" key="5">
    <source>
        <dbReference type="Proteomes" id="UP000279259"/>
    </source>
</evidence>
<evidence type="ECO:0000256" key="1">
    <source>
        <dbReference type="ARBA" id="ARBA00023002"/>
    </source>
</evidence>
<evidence type="ECO:0000256" key="2">
    <source>
        <dbReference type="ARBA" id="ARBA00023027"/>
    </source>
</evidence>
<dbReference type="InterPro" id="IPR036291">
    <property type="entry name" value="NAD(P)-bd_dom_sf"/>
</dbReference>
<feature type="domain" description="D-isomer specific 2-hydroxyacid dehydrogenase NAD-binding" evidence="3">
    <location>
        <begin position="149"/>
        <end position="320"/>
    </location>
</feature>
<name>A0A427YX69_9TREE</name>
<dbReference type="InterPro" id="IPR006140">
    <property type="entry name" value="D-isomer_DH_NAD-bd"/>
</dbReference>
<dbReference type="EMBL" id="RSCD01000001">
    <property type="protein sequence ID" value="RSH95680.1"/>
    <property type="molecule type" value="Genomic_DNA"/>
</dbReference>
<dbReference type="Gene3D" id="3.40.50.720">
    <property type="entry name" value="NAD(P)-binding Rossmann-like Domain"/>
    <property type="match status" value="2"/>
</dbReference>
<keyword evidence="5" id="KW-1185">Reference proteome</keyword>
<gene>
    <name evidence="4" type="ORF">EHS25_000772</name>
</gene>
<dbReference type="GO" id="GO:0016491">
    <property type="term" value="F:oxidoreductase activity"/>
    <property type="evidence" value="ECO:0007669"/>
    <property type="project" value="UniProtKB-KW"/>
</dbReference>
<dbReference type="OrthoDB" id="298012at2759"/>
<accession>A0A427YX69</accession>
<evidence type="ECO:0000313" key="4">
    <source>
        <dbReference type="EMBL" id="RSH95680.1"/>
    </source>
</evidence>
<evidence type="ECO:0000259" key="3">
    <source>
        <dbReference type="Pfam" id="PF02826"/>
    </source>
</evidence>
<comment type="caution">
    <text evidence="4">The sequence shown here is derived from an EMBL/GenBank/DDBJ whole genome shotgun (WGS) entry which is preliminary data.</text>
</comment>
<keyword evidence="2" id="KW-0520">NAD</keyword>
<dbReference type="GO" id="GO:0051287">
    <property type="term" value="F:NAD binding"/>
    <property type="evidence" value="ECO:0007669"/>
    <property type="project" value="InterPro"/>
</dbReference>
<dbReference type="Proteomes" id="UP000279259">
    <property type="component" value="Unassembled WGS sequence"/>
</dbReference>